<protein>
    <submittedName>
        <fullName evidence="2">Uncharacterized protein</fullName>
    </submittedName>
</protein>
<organism evidence="2 4">
    <name type="scientific">Rotaria socialis</name>
    <dbReference type="NCBI Taxonomy" id="392032"/>
    <lineage>
        <taxon>Eukaryota</taxon>
        <taxon>Metazoa</taxon>
        <taxon>Spiralia</taxon>
        <taxon>Gnathifera</taxon>
        <taxon>Rotifera</taxon>
        <taxon>Eurotatoria</taxon>
        <taxon>Bdelloidea</taxon>
        <taxon>Philodinida</taxon>
        <taxon>Philodinidae</taxon>
        <taxon>Rotaria</taxon>
    </lineage>
</organism>
<comment type="caution">
    <text evidence="2">The sequence shown here is derived from an EMBL/GenBank/DDBJ whole genome shotgun (WGS) entry which is preliminary data.</text>
</comment>
<dbReference type="Proteomes" id="UP000663872">
    <property type="component" value="Unassembled WGS sequence"/>
</dbReference>
<feature type="region of interest" description="Disordered" evidence="1">
    <location>
        <begin position="47"/>
        <end position="94"/>
    </location>
</feature>
<dbReference type="EMBL" id="CAJNYT010003772">
    <property type="protein sequence ID" value="CAF3599204.1"/>
    <property type="molecule type" value="Genomic_DNA"/>
</dbReference>
<evidence type="ECO:0000313" key="4">
    <source>
        <dbReference type="Proteomes" id="UP000663872"/>
    </source>
</evidence>
<feature type="compositionally biased region" description="Polar residues" evidence="1">
    <location>
        <begin position="57"/>
        <end position="67"/>
    </location>
</feature>
<evidence type="ECO:0000313" key="2">
    <source>
        <dbReference type="EMBL" id="CAF3599204.1"/>
    </source>
</evidence>
<sequence>MQATENNDINNMQQNTKNTIIDNSHNHVSASPNSIFEIQNDCRKEVRTPKRHLNYNPDVNNSYSLKNINDENDNDFEPVTHKRKKRQSVDKEKH</sequence>
<accession>A0A818N4R9</accession>
<proteinExistence type="predicted"/>
<gene>
    <name evidence="2" type="ORF">GRG538_LOCUS22597</name>
    <name evidence="3" type="ORF">QYT958_LOCUS24371</name>
</gene>
<reference evidence="2" key="1">
    <citation type="submission" date="2021-02" db="EMBL/GenBank/DDBJ databases">
        <authorList>
            <person name="Nowell W R."/>
        </authorList>
    </citation>
    <scope>NUCLEOTIDE SEQUENCE</scope>
</reference>
<evidence type="ECO:0000256" key="1">
    <source>
        <dbReference type="SAM" id="MobiDB-lite"/>
    </source>
</evidence>
<dbReference type="EMBL" id="CAJOBR010005183">
    <property type="protein sequence ID" value="CAF4809419.1"/>
    <property type="molecule type" value="Genomic_DNA"/>
</dbReference>
<dbReference type="Proteomes" id="UP000663848">
    <property type="component" value="Unassembled WGS sequence"/>
</dbReference>
<evidence type="ECO:0000313" key="3">
    <source>
        <dbReference type="EMBL" id="CAF4809419.1"/>
    </source>
</evidence>
<name>A0A818N4R9_9BILA</name>
<dbReference type="AlphaFoldDB" id="A0A818N4R9"/>